<feature type="transmembrane region" description="Helical" evidence="1">
    <location>
        <begin position="148"/>
        <end position="167"/>
    </location>
</feature>
<comment type="caution">
    <text evidence="2">The sequence shown here is derived from an EMBL/GenBank/DDBJ whole genome shotgun (WGS) entry which is preliminary data.</text>
</comment>
<proteinExistence type="predicted"/>
<feature type="transmembrane region" description="Helical" evidence="1">
    <location>
        <begin position="6"/>
        <end position="23"/>
    </location>
</feature>
<dbReference type="EMBL" id="VLKT01000031">
    <property type="protein sequence ID" value="TWI31102.1"/>
    <property type="molecule type" value="Genomic_DNA"/>
</dbReference>
<protein>
    <recommendedName>
        <fullName evidence="4">Patatin-like phospholipase</fullName>
    </recommendedName>
</protein>
<dbReference type="InterPro" id="IPR016035">
    <property type="entry name" value="Acyl_Trfase/lysoPLipase"/>
</dbReference>
<keyword evidence="1" id="KW-0472">Membrane</keyword>
<feature type="transmembrane region" description="Helical" evidence="1">
    <location>
        <begin position="173"/>
        <end position="197"/>
    </location>
</feature>
<evidence type="ECO:0008006" key="4">
    <source>
        <dbReference type="Google" id="ProtNLM"/>
    </source>
</evidence>
<keyword evidence="1" id="KW-0812">Transmembrane</keyword>
<evidence type="ECO:0000313" key="3">
    <source>
        <dbReference type="Proteomes" id="UP000317122"/>
    </source>
</evidence>
<evidence type="ECO:0000313" key="2">
    <source>
        <dbReference type="EMBL" id="TWI31102.1"/>
    </source>
</evidence>
<reference evidence="2 3" key="1">
    <citation type="journal article" date="2015" name="Stand. Genomic Sci.">
        <title>Genomic Encyclopedia of Bacterial and Archaeal Type Strains, Phase III: the genomes of soil and plant-associated and newly described type strains.</title>
        <authorList>
            <person name="Whitman W.B."/>
            <person name="Woyke T."/>
            <person name="Klenk H.P."/>
            <person name="Zhou Y."/>
            <person name="Lilburn T.G."/>
            <person name="Beck B.J."/>
            <person name="De Vos P."/>
            <person name="Vandamme P."/>
            <person name="Eisen J.A."/>
            <person name="Garrity G."/>
            <person name="Hugenholtz P."/>
            <person name="Kyrpides N.C."/>
        </authorList>
    </citation>
    <scope>NUCLEOTIDE SEQUENCE [LARGE SCALE GENOMIC DNA]</scope>
    <source>
        <strain evidence="2 3">CGMCC 1.2546</strain>
    </source>
</reference>
<dbReference type="AlphaFoldDB" id="A0A562NFY9"/>
<feature type="transmembrane region" description="Helical" evidence="1">
    <location>
        <begin position="65"/>
        <end position="85"/>
    </location>
</feature>
<evidence type="ECO:0000256" key="1">
    <source>
        <dbReference type="SAM" id="Phobius"/>
    </source>
</evidence>
<dbReference type="SUPFAM" id="SSF52151">
    <property type="entry name" value="FabD/lysophospholipase-like"/>
    <property type="match status" value="1"/>
</dbReference>
<name>A0A562NFY9_9HYPH</name>
<feature type="transmembrane region" description="Helical" evidence="1">
    <location>
        <begin position="92"/>
        <end position="113"/>
    </location>
</feature>
<accession>A0A562NFY9</accession>
<keyword evidence="1" id="KW-1133">Transmembrane helix</keyword>
<gene>
    <name evidence="2" type="ORF">IQ26_04605</name>
</gene>
<keyword evidence="3" id="KW-1185">Reference proteome</keyword>
<organism evidence="2 3">
    <name type="scientific">Mesorhizobium tianshanense</name>
    <dbReference type="NCBI Taxonomy" id="39844"/>
    <lineage>
        <taxon>Bacteria</taxon>
        <taxon>Pseudomonadati</taxon>
        <taxon>Pseudomonadota</taxon>
        <taxon>Alphaproteobacteria</taxon>
        <taxon>Hyphomicrobiales</taxon>
        <taxon>Phyllobacteriaceae</taxon>
        <taxon>Mesorhizobium</taxon>
    </lineage>
</organism>
<dbReference type="Proteomes" id="UP000317122">
    <property type="component" value="Unassembled WGS sequence"/>
</dbReference>
<sequence>MPSTGFSILAGCAAAVLLLLVLVKHRWFVRRLPLLFLCTVVILLCLIHPAQLTDIFVAIIDRQQYAGIAGAFFILALTPFVIVLVQLDDTRLSICDTIVCLLPAVALAGLGVLSAPRSAYLSVPAILAGWAMARWSPLSSPGIVARKGTVLALLGLFYGVLVLYLALDPVGFPIALGPLVIFSLGLLLFTLIITAILQHPKSALCFLLVWLAVAAFDKQFATIPVGKGQQGRSTQEALNTWLAARNDAVDRYRKAMRPLPLIIMSAEGGGIYAAAHSFLGYRALTHYCPQLKTHVFATIGVSGGALGFVMERALSRPVAHTQCRDEVAPNDVPDTIIADLLSPVLANLLLRQPIAWLMPFWNTLPDGGSTLAETLSHALGPARDTLSNKPEDAALLFVTTDARAGSRVVFSPIRFDGSGDVQTFSIAEKESDAAIQDTIIHAAVTSARFPFLTQSAVLNDGVASRVLVDGGYADNTGALTASNLISALRNTQSVSWGKAWGKDNCPTLEVVFAAKFMSEANWSGCRLPLFLAHVAFAADPTADVKPAADPTIADPFLALLGARVGEARRALTGLEERQRNPALDVTVHVDNGFYAHRIAQAELALPLGWRLSPSRTEALLNDIAPIHLCEVDTQKDGTRWAAAEHTRVASPEPGTTASPEQERKVRQEAIRRRTGCSMRVLMRLFDAEYRVSIVGIN</sequence>
<feature type="transmembrane region" description="Helical" evidence="1">
    <location>
        <begin position="35"/>
        <end position="59"/>
    </location>
</feature>